<evidence type="ECO:0000256" key="5">
    <source>
        <dbReference type="ARBA" id="ARBA00022989"/>
    </source>
</evidence>
<gene>
    <name evidence="8" type="primary">ycbK</name>
    <name evidence="8" type="ORF">KIM372_13040</name>
</gene>
<comment type="similarity">
    <text evidence="2">Belongs to the polysaccharide synthase family.</text>
</comment>
<feature type="transmembrane region" description="Helical" evidence="7">
    <location>
        <begin position="419"/>
        <end position="436"/>
    </location>
</feature>
<keyword evidence="4 7" id="KW-0812">Transmembrane</keyword>
<dbReference type="Pfam" id="PF13440">
    <property type="entry name" value="Polysacc_synt_3"/>
    <property type="match status" value="1"/>
</dbReference>
<sequence>MLEHLRAGVLYTALGKYSNVVIQLVINMVLSRLLTPQAYGLVAVAQVFLLFFTTLVDAGLGPAVIQNKHLSDHDHRVLFSYSILFSALLALIFAALGPALAWFYHNAIYLPLSLAMSATLFLQGINMIPNALMNKAKRFREVNLRLVVSNFCGGVAGIWTAFQGWGVYALVMSFTVPALIAFALNMLLLRVRPARQLDRASLGKVWAFAKSQFGFNFINYFSRNIDKILVGKLMGPAAVGNYSKSYQLLMMPNQVLLEVINPVLLPVLSDYQDNPKYVQKVYYSIVHLLLLIGFPLSVFLSFQSRNIIVVMYGNQWGAAVVPFSILALTVWTQMSLSSTGSIFQALGKTRYLFWNGCITAILLVTSIVVGCLLGSLTTLAVSLSVGFILNFMVIFVLMTRKLFASSFWTFVRQTCVKPLGAGVAVAVCLSMLHIVLPKLTPIPGLLVNGVCSLLIFFLYAQLTGELGTLAKLGKG</sequence>
<feature type="transmembrane region" description="Helical" evidence="7">
    <location>
        <begin position="142"/>
        <end position="162"/>
    </location>
</feature>
<dbReference type="PANTHER" id="PTHR30250:SF10">
    <property type="entry name" value="LIPOPOLYSACCHARIDE BIOSYNTHESIS PROTEIN WZXC"/>
    <property type="match status" value="1"/>
</dbReference>
<keyword evidence="3" id="KW-1003">Cell membrane</keyword>
<accession>A0ABM8B930</accession>
<evidence type="ECO:0000256" key="4">
    <source>
        <dbReference type="ARBA" id="ARBA00022692"/>
    </source>
</evidence>
<feature type="transmembrane region" description="Helical" evidence="7">
    <location>
        <begin position="168"/>
        <end position="189"/>
    </location>
</feature>
<keyword evidence="5 7" id="KW-1133">Transmembrane helix</keyword>
<evidence type="ECO:0000256" key="2">
    <source>
        <dbReference type="ARBA" id="ARBA00007430"/>
    </source>
</evidence>
<reference evidence="8 9" key="1">
    <citation type="journal article" date="2023" name="Microbiol. Spectr.">
        <title>Symbiosis of Carpenter Bees with Uncharacterized Lactic Acid Bacteria Showing NAD Auxotrophy.</title>
        <authorList>
            <person name="Kawasaki S."/>
            <person name="Ozawa K."/>
            <person name="Mori T."/>
            <person name="Yamamoto A."/>
            <person name="Ito M."/>
            <person name="Ohkuma M."/>
            <person name="Sakamoto M."/>
            <person name="Matsutani M."/>
        </authorList>
    </citation>
    <scope>NUCLEOTIDE SEQUENCE [LARGE SCALE GENOMIC DNA]</scope>
    <source>
        <strain evidence="8 9">Kim37-2</strain>
    </source>
</reference>
<keyword evidence="9" id="KW-1185">Reference proteome</keyword>
<feature type="transmembrane region" description="Helical" evidence="7">
    <location>
        <begin position="352"/>
        <end position="373"/>
    </location>
</feature>
<evidence type="ECO:0000313" key="9">
    <source>
        <dbReference type="Proteomes" id="UP001321766"/>
    </source>
</evidence>
<organism evidence="8 9">
    <name type="scientific">Bombiscardovia nodaiensis</name>
    <dbReference type="NCBI Taxonomy" id="2932181"/>
    <lineage>
        <taxon>Bacteria</taxon>
        <taxon>Bacillati</taxon>
        <taxon>Actinomycetota</taxon>
        <taxon>Actinomycetes</taxon>
        <taxon>Bifidobacteriales</taxon>
        <taxon>Bifidobacteriaceae</taxon>
        <taxon>Bombiscardovia</taxon>
    </lineage>
</organism>
<name>A0ABM8B930_9BIFI</name>
<feature type="transmembrane region" description="Helical" evidence="7">
    <location>
        <begin position="442"/>
        <end position="462"/>
    </location>
</feature>
<dbReference type="Proteomes" id="UP001321766">
    <property type="component" value="Chromosome"/>
</dbReference>
<dbReference type="EMBL" id="AP026798">
    <property type="protein sequence ID" value="BDR53397.1"/>
    <property type="molecule type" value="Genomic_DNA"/>
</dbReference>
<feature type="transmembrane region" description="Helical" evidence="7">
    <location>
        <begin position="102"/>
        <end position="122"/>
    </location>
</feature>
<evidence type="ECO:0000256" key="6">
    <source>
        <dbReference type="ARBA" id="ARBA00023136"/>
    </source>
</evidence>
<evidence type="ECO:0000256" key="7">
    <source>
        <dbReference type="SAM" id="Phobius"/>
    </source>
</evidence>
<comment type="subcellular location">
    <subcellularLocation>
        <location evidence="1">Cell membrane</location>
        <topology evidence="1">Multi-pass membrane protein</topology>
    </subcellularLocation>
</comment>
<dbReference type="CDD" id="cd13127">
    <property type="entry name" value="MATE_tuaB_like"/>
    <property type="match status" value="1"/>
</dbReference>
<feature type="transmembrane region" description="Helical" evidence="7">
    <location>
        <begin position="281"/>
        <end position="302"/>
    </location>
</feature>
<proteinExistence type="inferred from homology"/>
<feature type="transmembrane region" description="Helical" evidence="7">
    <location>
        <begin position="308"/>
        <end position="331"/>
    </location>
</feature>
<feature type="transmembrane region" description="Helical" evidence="7">
    <location>
        <begin position="77"/>
        <end position="96"/>
    </location>
</feature>
<dbReference type="PANTHER" id="PTHR30250">
    <property type="entry name" value="PST FAMILY PREDICTED COLANIC ACID TRANSPORTER"/>
    <property type="match status" value="1"/>
</dbReference>
<evidence type="ECO:0000313" key="8">
    <source>
        <dbReference type="EMBL" id="BDR53397.1"/>
    </source>
</evidence>
<keyword evidence="6 7" id="KW-0472">Membrane</keyword>
<evidence type="ECO:0000256" key="3">
    <source>
        <dbReference type="ARBA" id="ARBA00022475"/>
    </source>
</evidence>
<protein>
    <submittedName>
        <fullName evidence="8">Lipopolysaccharide biosynthesis protein</fullName>
    </submittedName>
</protein>
<feature type="transmembrane region" description="Helical" evidence="7">
    <location>
        <begin position="38"/>
        <end position="65"/>
    </location>
</feature>
<evidence type="ECO:0000256" key="1">
    <source>
        <dbReference type="ARBA" id="ARBA00004651"/>
    </source>
</evidence>
<dbReference type="InterPro" id="IPR050833">
    <property type="entry name" value="Poly_Biosynth_Transport"/>
</dbReference>
<feature type="transmembrane region" description="Helical" evidence="7">
    <location>
        <begin position="379"/>
        <end position="398"/>
    </location>
</feature>